<dbReference type="PANTHER" id="PTHR41313">
    <property type="entry name" value="ADENINE-SPECIFIC METHYLTRANSFERASE"/>
    <property type="match status" value="1"/>
</dbReference>
<protein>
    <submittedName>
        <fullName evidence="2">Class I SAM-dependent methyltransferase</fullName>
    </submittedName>
</protein>
<dbReference type="InterPro" id="IPR029063">
    <property type="entry name" value="SAM-dependent_MTases_sf"/>
</dbReference>
<comment type="caution">
    <text evidence="2">The sequence shown here is derived from an EMBL/GenBank/DDBJ whole genome shotgun (WGS) entry which is preliminary data.</text>
</comment>
<dbReference type="InterPro" id="IPR016843">
    <property type="entry name" value="S-AdoMet-dep_Ade-MeTrfase_prd"/>
</dbReference>
<keyword evidence="2" id="KW-0808">Transferase</keyword>
<accession>A0AA43UCH3</accession>
<dbReference type="GO" id="GO:0003677">
    <property type="term" value="F:DNA binding"/>
    <property type="evidence" value="ECO:0007669"/>
    <property type="project" value="InterPro"/>
</dbReference>
<dbReference type="InterPro" id="IPR048375">
    <property type="entry name" value="YtxK-like_N"/>
</dbReference>
<evidence type="ECO:0000259" key="1">
    <source>
        <dbReference type="Pfam" id="PF21106"/>
    </source>
</evidence>
<dbReference type="GO" id="GO:0032259">
    <property type="term" value="P:methylation"/>
    <property type="evidence" value="ECO:0007669"/>
    <property type="project" value="UniProtKB-KW"/>
</dbReference>
<keyword evidence="3" id="KW-1185">Reference proteome</keyword>
<evidence type="ECO:0000313" key="3">
    <source>
        <dbReference type="Proteomes" id="UP001171751"/>
    </source>
</evidence>
<dbReference type="Gene3D" id="1.10.150.470">
    <property type="match status" value="1"/>
</dbReference>
<dbReference type="Gene3D" id="3.40.50.150">
    <property type="entry name" value="Vaccinia Virus protein VP39"/>
    <property type="match status" value="1"/>
</dbReference>
<organism evidence="2 3">
    <name type="scientific">Atopococcus tabaci</name>
    <dbReference type="NCBI Taxonomy" id="269774"/>
    <lineage>
        <taxon>Bacteria</taxon>
        <taxon>Bacillati</taxon>
        <taxon>Bacillota</taxon>
        <taxon>Bacilli</taxon>
        <taxon>Lactobacillales</taxon>
        <taxon>Carnobacteriaceae</taxon>
        <taxon>Atopococcus</taxon>
    </lineage>
</organism>
<dbReference type="EMBL" id="JAUNQW010000011">
    <property type="protein sequence ID" value="MDO5457447.1"/>
    <property type="molecule type" value="Genomic_DNA"/>
</dbReference>
<dbReference type="CDD" id="cd02440">
    <property type="entry name" value="AdoMet_MTases"/>
    <property type="match status" value="1"/>
</dbReference>
<dbReference type="PRINTS" id="PR00507">
    <property type="entry name" value="N12N6MTFRASE"/>
</dbReference>
<dbReference type="SUPFAM" id="SSF53335">
    <property type="entry name" value="S-adenosyl-L-methionine-dependent methyltransferases"/>
    <property type="match status" value="1"/>
</dbReference>
<dbReference type="AlphaFoldDB" id="A0AA43UCH3"/>
<dbReference type="PIRSF" id="PIRSF026567">
    <property type="entry name" value="Adenine_mtase_bact_prd"/>
    <property type="match status" value="1"/>
</dbReference>
<proteinExistence type="predicted"/>
<feature type="domain" description="YtxK-like N-terminal helical" evidence="1">
    <location>
        <begin position="6"/>
        <end position="87"/>
    </location>
</feature>
<sequence>MKTLVERIFKDIDESNLLLKEALDLSYMEAYIETAENILDGRTTRVIEDQPKQKVVKQLNDIYSHLELEIASPEEIRRANQFILLKAAQEDYIQSNHRITPDLIGQIIAYFSLLFIKKEENIHLVDFGVGTGNLLTTVMNQLQAEGSKIKATGIDIDDLLLSAAIVTSSMQGHQDIQFMKQDVLTNLFIEPADIVMSDLPVGYYSNDDQAKEFKLSFDEGHSYAHLLFIEQALNYLKENGLAFFVVPSEIFQDEKAKSLIQYTHEVGFFQAIIQLPQIFFKNEKNHQSIVFIQKKGSRAKQAKEVLIARAPDFTQKEKVFTFFNDISTWKNQNF</sequence>
<dbReference type="Pfam" id="PF21106">
    <property type="entry name" value="YtxK_like"/>
    <property type="match status" value="1"/>
</dbReference>
<dbReference type="PANTHER" id="PTHR41313:SF1">
    <property type="entry name" value="DNA METHYLASE ADENINE-SPECIFIC DOMAIN-CONTAINING PROTEIN"/>
    <property type="match status" value="1"/>
</dbReference>
<keyword evidence="2" id="KW-0489">Methyltransferase</keyword>
<dbReference type="Proteomes" id="UP001171751">
    <property type="component" value="Unassembled WGS sequence"/>
</dbReference>
<dbReference type="InterPro" id="IPR052933">
    <property type="entry name" value="DNA_Protect_Modify"/>
</dbReference>
<gene>
    <name evidence="2" type="ORF">Q4F26_03795</name>
</gene>
<dbReference type="GO" id="GO:0008170">
    <property type="term" value="F:N-methyltransferase activity"/>
    <property type="evidence" value="ECO:0007669"/>
    <property type="project" value="InterPro"/>
</dbReference>
<reference evidence="2" key="1">
    <citation type="submission" date="2023-07" db="EMBL/GenBank/DDBJ databases">
        <title>Between Cages and Wild: Unraveling the Impact of Captivity on Animal Microbiomes and Antimicrobial Resistance.</title>
        <authorList>
            <person name="Schmartz G.P."/>
            <person name="Rehner J."/>
            <person name="Schuff M.J."/>
            <person name="Becker S.L."/>
            <person name="Kravczyk M."/>
            <person name="Gurevich A."/>
            <person name="Francke R."/>
            <person name="Mueller R."/>
            <person name="Keller V."/>
            <person name="Keller A."/>
        </authorList>
    </citation>
    <scope>NUCLEOTIDE SEQUENCE</scope>
    <source>
        <strain evidence="2">S39M_St_73</strain>
    </source>
</reference>
<name>A0AA43UCH3_9LACT</name>
<evidence type="ECO:0000313" key="2">
    <source>
        <dbReference type="EMBL" id="MDO5457447.1"/>
    </source>
</evidence>